<evidence type="ECO:0000259" key="6">
    <source>
        <dbReference type="Pfam" id="PF00155"/>
    </source>
</evidence>
<keyword evidence="7" id="KW-0032">Aminotransferase</keyword>
<dbReference type="Gene3D" id="3.90.1150.10">
    <property type="entry name" value="Aspartate Aminotransferase, domain 1"/>
    <property type="match status" value="1"/>
</dbReference>
<comment type="caution">
    <text evidence="7">The sequence shown here is derived from an EMBL/GenBank/DDBJ whole genome shotgun (WGS) entry which is preliminary data.</text>
</comment>
<dbReference type="EMBL" id="JAEAGR010000005">
    <property type="protein sequence ID" value="MBH1940619.1"/>
    <property type="molecule type" value="Genomic_DNA"/>
</dbReference>
<dbReference type="InterPro" id="IPR004839">
    <property type="entry name" value="Aminotransferase_I/II_large"/>
</dbReference>
<organism evidence="7 8">
    <name type="scientific">Mobilitalea sibirica</name>
    <dbReference type="NCBI Taxonomy" id="1462919"/>
    <lineage>
        <taxon>Bacteria</taxon>
        <taxon>Bacillati</taxon>
        <taxon>Bacillota</taxon>
        <taxon>Clostridia</taxon>
        <taxon>Lachnospirales</taxon>
        <taxon>Lachnospiraceae</taxon>
        <taxon>Mobilitalea</taxon>
    </lineage>
</organism>
<evidence type="ECO:0000256" key="1">
    <source>
        <dbReference type="ARBA" id="ARBA00001933"/>
    </source>
</evidence>
<protein>
    <recommendedName>
        <fullName evidence="2">cysteine-S-conjugate beta-lyase</fullName>
        <ecNumber evidence="2">4.4.1.13</ecNumber>
    </recommendedName>
</protein>
<sequence length="392" mass="45292">MSLSHFDEIINRKGTNSIKYDFAVQRGKPEDLLPLWVADMDFRTPPEVTRELKKAVDHGIYGYSESKEEYFAAIQGWYQKRFDFEIQKEWLVKTPGVVFAIAMAIRAFTKEGDAVLIQRPVYYPFSETILANNRKLVNNPLVYEDGSYRIDFDDFETKITKNNVKLFLLCSPHNPVGRVWTREELIRLGDICIRHNVMVISDEIHADFIYKGYHHSIFGKLKDEFLQNSILCTAPSKTFNLAGLQVSNILIANKDIRDKFKNEIRASGYSQLNTMGLIACQTAYESGAEWLDDLLGYLEENLEFTRNFLKEHLPQIKLVEPQGTYLLWLDFSTLNLSEKALEDLIVRRAKLWLDHGTMFGSEGRGFQRINMACPREILKKALIQLEKAINTL</sequence>
<dbReference type="GO" id="GO:0008483">
    <property type="term" value="F:transaminase activity"/>
    <property type="evidence" value="ECO:0007669"/>
    <property type="project" value="UniProtKB-KW"/>
</dbReference>
<dbReference type="Pfam" id="PF00155">
    <property type="entry name" value="Aminotran_1_2"/>
    <property type="match status" value="1"/>
</dbReference>
<dbReference type="GO" id="GO:0030170">
    <property type="term" value="F:pyridoxal phosphate binding"/>
    <property type="evidence" value="ECO:0007669"/>
    <property type="project" value="InterPro"/>
</dbReference>
<dbReference type="SUPFAM" id="SSF53383">
    <property type="entry name" value="PLP-dependent transferases"/>
    <property type="match status" value="1"/>
</dbReference>
<dbReference type="RefSeq" id="WP_197660837.1">
    <property type="nucleotide sequence ID" value="NZ_JAEAGR010000005.1"/>
</dbReference>
<keyword evidence="8" id="KW-1185">Reference proteome</keyword>
<dbReference type="EC" id="4.4.1.13" evidence="2"/>
<dbReference type="InterPro" id="IPR027619">
    <property type="entry name" value="C-S_lyase_PatB-like"/>
</dbReference>
<dbReference type="InterPro" id="IPR051798">
    <property type="entry name" value="Class-II_PLP-Dep_Aminotrans"/>
</dbReference>
<dbReference type="PANTHER" id="PTHR43525:SF1">
    <property type="entry name" value="PROTEIN MALY"/>
    <property type="match status" value="1"/>
</dbReference>
<evidence type="ECO:0000256" key="3">
    <source>
        <dbReference type="ARBA" id="ARBA00022898"/>
    </source>
</evidence>
<accession>A0A8J7H1Y4</accession>
<keyword evidence="7" id="KW-0808">Transferase</keyword>
<dbReference type="InterPro" id="IPR015422">
    <property type="entry name" value="PyrdxlP-dep_Trfase_small"/>
</dbReference>
<dbReference type="InterPro" id="IPR015421">
    <property type="entry name" value="PyrdxlP-dep_Trfase_major"/>
</dbReference>
<keyword evidence="4" id="KW-0456">Lyase</keyword>
<dbReference type="CDD" id="cd00609">
    <property type="entry name" value="AAT_like"/>
    <property type="match status" value="1"/>
</dbReference>
<comment type="cofactor">
    <cofactor evidence="1">
        <name>pyridoxal 5'-phosphate</name>
        <dbReference type="ChEBI" id="CHEBI:597326"/>
    </cofactor>
</comment>
<proteinExistence type="inferred from homology"/>
<evidence type="ECO:0000313" key="7">
    <source>
        <dbReference type="EMBL" id="MBH1940619.1"/>
    </source>
</evidence>
<comment type="similarity">
    <text evidence="5">Belongs to the class-II pyridoxal-phosphate-dependent aminotransferase family. MalY/PatB cystathionine beta-lyase subfamily.</text>
</comment>
<dbReference type="PANTHER" id="PTHR43525">
    <property type="entry name" value="PROTEIN MALY"/>
    <property type="match status" value="1"/>
</dbReference>
<keyword evidence="3" id="KW-0663">Pyridoxal phosphate</keyword>
<evidence type="ECO:0000313" key="8">
    <source>
        <dbReference type="Proteomes" id="UP000623269"/>
    </source>
</evidence>
<dbReference type="Gene3D" id="3.40.640.10">
    <property type="entry name" value="Type I PLP-dependent aspartate aminotransferase-like (Major domain)"/>
    <property type="match status" value="1"/>
</dbReference>
<dbReference type="GO" id="GO:0047804">
    <property type="term" value="F:cysteine-S-conjugate beta-lyase activity"/>
    <property type="evidence" value="ECO:0007669"/>
    <property type="project" value="UniProtKB-EC"/>
</dbReference>
<reference evidence="7" key="1">
    <citation type="submission" date="2020-12" db="EMBL/GenBank/DDBJ databases">
        <title>M. sibirica DSM 26468T genome.</title>
        <authorList>
            <person name="Thieme N."/>
            <person name="Rettenmaier R."/>
            <person name="Zverlov V."/>
            <person name="Liebl W."/>
        </authorList>
    </citation>
    <scope>NUCLEOTIDE SEQUENCE</scope>
    <source>
        <strain evidence="7">DSM 26468</strain>
    </source>
</reference>
<evidence type="ECO:0000256" key="4">
    <source>
        <dbReference type="ARBA" id="ARBA00023239"/>
    </source>
</evidence>
<dbReference type="AlphaFoldDB" id="A0A8J7H1Y4"/>
<dbReference type="Proteomes" id="UP000623269">
    <property type="component" value="Unassembled WGS sequence"/>
</dbReference>
<evidence type="ECO:0000256" key="5">
    <source>
        <dbReference type="ARBA" id="ARBA00037974"/>
    </source>
</evidence>
<dbReference type="InterPro" id="IPR015424">
    <property type="entry name" value="PyrdxlP-dep_Trfase"/>
</dbReference>
<feature type="domain" description="Aminotransferase class I/classII large" evidence="6">
    <location>
        <begin position="32"/>
        <end position="382"/>
    </location>
</feature>
<name>A0A8J7H1Y4_9FIRM</name>
<dbReference type="NCBIfam" id="TIGR04350">
    <property type="entry name" value="C_S_lyase_PatB"/>
    <property type="match status" value="1"/>
</dbReference>
<gene>
    <name evidence="7" type="ORF">I5677_06935</name>
</gene>
<evidence type="ECO:0000256" key="2">
    <source>
        <dbReference type="ARBA" id="ARBA00012224"/>
    </source>
</evidence>